<proteinExistence type="predicted"/>
<gene>
    <name evidence="1" type="ORF">H6A04_11685</name>
</gene>
<comment type="caution">
    <text evidence="1">The sequence shown here is derived from an EMBL/GenBank/DDBJ whole genome shotgun (WGS) entry which is preliminary data.</text>
</comment>
<dbReference type="Proteomes" id="UP000728968">
    <property type="component" value="Unassembled WGS sequence"/>
</dbReference>
<evidence type="ECO:0008006" key="3">
    <source>
        <dbReference type="Google" id="ProtNLM"/>
    </source>
</evidence>
<dbReference type="RefSeq" id="WP_204716898.1">
    <property type="nucleotide sequence ID" value="NZ_JACJLT010000266.1"/>
</dbReference>
<sequence>MAKFDSAKVGDRVYDILRGWGTIVAIELNQECPIYFNADIDSFCTFTLDGKRSEIDKNPTLFWNEVDLPTEDEDVKIETIEEIGFVKG</sequence>
<accession>A0ABS2G6C2</accession>
<evidence type="ECO:0000313" key="2">
    <source>
        <dbReference type="Proteomes" id="UP000728968"/>
    </source>
</evidence>
<dbReference type="EMBL" id="JACJLT010000266">
    <property type="protein sequence ID" value="MBM6876288.1"/>
    <property type="molecule type" value="Genomic_DNA"/>
</dbReference>
<keyword evidence="2" id="KW-1185">Reference proteome</keyword>
<protein>
    <recommendedName>
        <fullName evidence="3">Phage protein</fullName>
    </recommendedName>
</protein>
<evidence type="ECO:0000313" key="1">
    <source>
        <dbReference type="EMBL" id="MBM6876288.1"/>
    </source>
</evidence>
<name>A0ABS2G6C2_FUSMR</name>
<organism evidence="1 2">
    <name type="scientific">Fusobacterium mortiferum</name>
    <dbReference type="NCBI Taxonomy" id="850"/>
    <lineage>
        <taxon>Bacteria</taxon>
        <taxon>Fusobacteriati</taxon>
        <taxon>Fusobacteriota</taxon>
        <taxon>Fusobacteriia</taxon>
        <taxon>Fusobacteriales</taxon>
        <taxon>Fusobacteriaceae</taxon>
        <taxon>Fusobacterium</taxon>
    </lineage>
</organism>
<reference evidence="1 2" key="1">
    <citation type="journal article" date="2021" name="Sci. Rep.">
        <title>The distribution of antibiotic resistance genes in chicken gut microbiota commensals.</title>
        <authorList>
            <person name="Juricova H."/>
            <person name="Matiasovicova J."/>
            <person name="Kubasova T."/>
            <person name="Cejkova D."/>
            <person name="Rychlik I."/>
        </authorList>
    </citation>
    <scope>NUCLEOTIDE SEQUENCE [LARGE SCALE GENOMIC DNA]</scope>
    <source>
        <strain evidence="1 2">An425</strain>
    </source>
</reference>